<reference evidence="1 2" key="1">
    <citation type="submission" date="2020-08" db="EMBL/GenBank/DDBJ databases">
        <title>Genomic Encyclopedia of Type Strains, Phase IV (KMG-IV): sequencing the most valuable type-strain genomes for metagenomic binning, comparative biology and taxonomic classification.</title>
        <authorList>
            <person name="Goeker M."/>
        </authorList>
    </citation>
    <scope>NUCLEOTIDE SEQUENCE [LARGE SCALE GENOMIC DNA]</scope>
    <source>
        <strain evidence="1 2">DSM 23562</strain>
    </source>
</reference>
<keyword evidence="2" id="KW-1185">Reference proteome</keyword>
<protein>
    <submittedName>
        <fullName evidence="1">Uncharacterized protein</fullName>
    </submittedName>
</protein>
<dbReference type="RefSeq" id="WP_184194422.1">
    <property type="nucleotide sequence ID" value="NZ_JACHGW010000002.1"/>
</dbReference>
<dbReference type="Gene3D" id="2.60.40.10">
    <property type="entry name" value="Immunoglobulins"/>
    <property type="match status" value="1"/>
</dbReference>
<dbReference type="InterPro" id="IPR013783">
    <property type="entry name" value="Ig-like_fold"/>
</dbReference>
<gene>
    <name evidence="1" type="ORF">HNQ39_001900</name>
</gene>
<evidence type="ECO:0000313" key="1">
    <source>
        <dbReference type="EMBL" id="MBB6050109.1"/>
    </source>
</evidence>
<evidence type="ECO:0000313" key="2">
    <source>
        <dbReference type="Proteomes" id="UP000520814"/>
    </source>
</evidence>
<dbReference type="Proteomes" id="UP000520814">
    <property type="component" value="Unassembled WGS sequence"/>
</dbReference>
<dbReference type="PROSITE" id="PS51257">
    <property type="entry name" value="PROKAR_LIPOPROTEIN"/>
    <property type="match status" value="1"/>
</dbReference>
<proteinExistence type="predicted"/>
<sequence length="247" mass="26091">MKMFRRILLVAVSVLIMGCGPGKIPSEANLTIDKSSITAVIDEGVCSGLKEIGEFTITNNNPGSSTYTIYKSDNFTTESDSIIVPANDIRKVKVFFNCKDPLPATKQIIKVEISTVVNSNLRFTSTDIAVSVTAGPSAVAISLDKTRIDALFVDAACPQTMGTFTITNNNKGSVKYTLAPSTNFTVSTSSFTLAQGATKTITVQYDCVVEPPLKQSIGITATAPSGSTTLKGTATASVEVDLKSDLL</sequence>
<comment type="caution">
    <text evidence="1">The sequence shown here is derived from an EMBL/GenBank/DDBJ whole genome shotgun (WGS) entry which is preliminary data.</text>
</comment>
<accession>A0A7W9SQ33</accession>
<name>A0A7W9SQ33_ARMRO</name>
<organism evidence="1 2">
    <name type="scientific">Armatimonas rosea</name>
    <dbReference type="NCBI Taxonomy" id="685828"/>
    <lineage>
        <taxon>Bacteria</taxon>
        <taxon>Bacillati</taxon>
        <taxon>Armatimonadota</taxon>
        <taxon>Armatimonadia</taxon>
        <taxon>Armatimonadales</taxon>
        <taxon>Armatimonadaceae</taxon>
        <taxon>Armatimonas</taxon>
    </lineage>
</organism>
<dbReference type="AlphaFoldDB" id="A0A7W9SQ33"/>
<dbReference type="EMBL" id="JACHGW010000002">
    <property type="protein sequence ID" value="MBB6050109.1"/>
    <property type="molecule type" value="Genomic_DNA"/>
</dbReference>